<dbReference type="SUPFAM" id="SSF51206">
    <property type="entry name" value="cAMP-binding domain-like"/>
    <property type="match status" value="1"/>
</dbReference>
<dbReference type="Gene3D" id="2.60.120.10">
    <property type="entry name" value="Jelly Rolls"/>
    <property type="match status" value="1"/>
</dbReference>
<feature type="domain" description="Cyclic nucleotide-binding" evidence="2">
    <location>
        <begin position="927"/>
        <end position="1042"/>
    </location>
</feature>
<reference evidence="4" key="1">
    <citation type="journal article" date="2019" name="Int. J. Syst. Evol. Microbiol.">
        <title>The Global Catalogue of Microorganisms (GCM) 10K type strain sequencing project: providing services to taxonomists for standard genome sequencing and annotation.</title>
        <authorList>
            <consortium name="The Broad Institute Genomics Platform"/>
            <consortium name="The Broad Institute Genome Sequencing Center for Infectious Disease"/>
            <person name="Wu L."/>
            <person name="Ma J."/>
        </authorList>
    </citation>
    <scope>NUCLEOTIDE SEQUENCE [LARGE SCALE GENOMIC DNA]</scope>
    <source>
        <strain evidence="4">CGMCC 1.10832</strain>
    </source>
</reference>
<dbReference type="InterPro" id="IPR016024">
    <property type="entry name" value="ARM-type_fold"/>
</dbReference>
<feature type="transmembrane region" description="Helical" evidence="1">
    <location>
        <begin position="295"/>
        <end position="320"/>
    </location>
</feature>
<dbReference type="PROSITE" id="PS50042">
    <property type="entry name" value="CNMP_BINDING_3"/>
    <property type="match status" value="1"/>
</dbReference>
<dbReference type="InterPro" id="IPR018490">
    <property type="entry name" value="cNMP-bd_dom_sf"/>
</dbReference>
<evidence type="ECO:0000313" key="3">
    <source>
        <dbReference type="EMBL" id="GGC40059.1"/>
    </source>
</evidence>
<feature type="transmembrane region" description="Helical" evidence="1">
    <location>
        <begin position="20"/>
        <end position="44"/>
    </location>
</feature>
<keyword evidence="1" id="KW-0472">Membrane</keyword>
<feature type="transmembrane region" description="Helical" evidence="1">
    <location>
        <begin position="261"/>
        <end position="283"/>
    </location>
</feature>
<name>A0ABQ1MFZ0_9BACT</name>
<accession>A0ABQ1MFZ0</accession>
<feature type="transmembrane region" description="Helical" evidence="1">
    <location>
        <begin position="374"/>
        <end position="391"/>
    </location>
</feature>
<feature type="transmembrane region" description="Helical" evidence="1">
    <location>
        <begin position="182"/>
        <end position="200"/>
    </location>
</feature>
<proteinExistence type="predicted"/>
<dbReference type="InterPro" id="IPR014710">
    <property type="entry name" value="RmlC-like_jellyroll"/>
</dbReference>
<feature type="transmembrane region" description="Helical" evidence="1">
    <location>
        <begin position="112"/>
        <end position="135"/>
    </location>
</feature>
<dbReference type="EMBL" id="BMEC01000008">
    <property type="protein sequence ID" value="GGC40059.1"/>
    <property type="molecule type" value="Genomic_DNA"/>
</dbReference>
<protein>
    <recommendedName>
        <fullName evidence="2">Cyclic nucleotide-binding domain-containing protein</fullName>
    </recommendedName>
</protein>
<dbReference type="InterPro" id="IPR011989">
    <property type="entry name" value="ARM-like"/>
</dbReference>
<feature type="transmembrane region" description="Helical" evidence="1">
    <location>
        <begin position="147"/>
        <end position="170"/>
    </location>
</feature>
<dbReference type="InterPro" id="IPR036259">
    <property type="entry name" value="MFS_trans_sf"/>
</dbReference>
<keyword evidence="1" id="KW-1133">Transmembrane helix</keyword>
<dbReference type="InterPro" id="IPR000595">
    <property type="entry name" value="cNMP-bd_dom"/>
</dbReference>
<dbReference type="RefSeq" id="WP_188464284.1">
    <property type="nucleotide sequence ID" value="NZ_BAABHU010000008.1"/>
</dbReference>
<sequence>MKKLILKILNAEELESKRVFLLLLMGFFMGFFVSGLSVGAESLFLNNFNEENDLPLAILVSGLFGLVATAIYNYFQSKVSFQKLASGTLLIIFLLLAAVEIAFSFLPDVTPLYFLTFTFVLPFTYLILLIFWGAFSRLFDLRQSKRIIGGIDTGQLLASIIALLVVIPYILNSNSFNERDLLTLSLVSIGGMFLAFTWLMKSAQKHLRRATGNRFVPYKNVFADRYMKLMIAFVIISMIAVNFIDYSFFSVTSAQFNKNNLALFLTYFNGAVIVFSFLFQTFATDKIIALYGLRVSLLINPALIIMITAVACFVGVAFGYTPDNPTFIFFFVIIAVSKLFVKSLKDALDEPAFKLYFLPLEEESRFDVQTKIQGVINAFAGLIAGTIILILNTIEIFNLLTISVAVLPVLLVWYFITKKMHKGYKRTLEHTLENNKRKSISKFSNEYSISRLLLKEVQGDDENKKLYGLKLMEKLEPIHFEEYKNNFAGKASPALQSYLQASPVSSSAFSGGISKKLAEKAFNEGRSRDVIALTFEELSSLSRSLDPEKRVQAAKLFVQYADVKNLYLLLELLKDANLLVRMEAIHSARQLKRHETWNILIDMLDSIQFAHAASAALIASGEPVLQNLEAAFHKSGQSDKIMISVIRIMAKIGGKEAERLLLKKIDFPDKRIVYEVLSGFAYTDFKAVGNQAQIILQLIDEEIGKASWNLAALTELPREEKYKSLRKAFKEELDKNYEQIFMMLSLVYDTQSVSLVKENILSETADGIAYGLELLDMFLTADLKPKLFPLADDISLSEKLSLLENYYPRKHYEPSELLNNILNRDYNQLSRWVKACALYTLAFQEDYKTKYSVVSHFFNKDKLLQEVAAWLVYHRNPGKFEQIAQRISHEEKIDLIETVANNRLEDGLNDGYFLLVEIVLFLKELEVFKQINGAALCDLADHTKVIRLKEGDTINLSLPQNNAIYVVAEGELEIQEENGTTVSLSKGSIYGELFIPEKRLISGKMLSFTDAVVFQLNINNFYTLMSQSREFTNQLFTAITNSEPVAV</sequence>
<evidence type="ECO:0000313" key="4">
    <source>
        <dbReference type="Proteomes" id="UP000636010"/>
    </source>
</evidence>
<comment type="caution">
    <text evidence="3">The sequence shown here is derived from an EMBL/GenBank/DDBJ whole genome shotgun (WGS) entry which is preliminary data.</text>
</comment>
<feature type="transmembrane region" description="Helical" evidence="1">
    <location>
        <begin position="56"/>
        <end position="75"/>
    </location>
</feature>
<dbReference type="SUPFAM" id="SSF48371">
    <property type="entry name" value="ARM repeat"/>
    <property type="match status" value="1"/>
</dbReference>
<keyword evidence="1" id="KW-0812">Transmembrane</keyword>
<organism evidence="3 4">
    <name type="scientific">Marivirga lumbricoides</name>
    <dbReference type="NCBI Taxonomy" id="1046115"/>
    <lineage>
        <taxon>Bacteria</taxon>
        <taxon>Pseudomonadati</taxon>
        <taxon>Bacteroidota</taxon>
        <taxon>Cytophagia</taxon>
        <taxon>Cytophagales</taxon>
        <taxon>Marivirgaceae</taxon>
        <taxon>Marivirga</taxon>
    </lineage>
</organism>
<dbReference type="Gene3D" id="1.25.10.10">
    <property type="entry name" value="Leucine-rich Repeat Variant"/>
    <property type="match status" value="1"/>
</dbReference>
<evidence type="ECO:0000259" key="2">
    <source>
        <dbReference type="PROSITE" id="PS50042"/>
    </source>
</evidence>
<dbReference type="CDD" id="cd06174">
    <property type="entry name" value="MFS"/>
    <property type="match status" value="1"/>
</dbReference>
<keyword evidence="4" id="KW-1185">Reference proteome</keyword>
<feature type="transmembrane region" description="Helical" evidence="1">
    <location>
        <begin position="87"/>
        <end position="106"/>
    </location>
</feature>
<feature type="transmembrane region" description="Helical" evidence="1">
    <location>
        <begin position="229"/>
        <end position="249"/>
    </location>
</feature>
<evidence type="ECO:0000256" key="1">
    <source>
        <dbReference type="SAM" id="Phobius"/>
    </source>
</evidence>
<dbReference type="SUPFAM" id="SSF103473">
    <property type="entry name" value="MFS general substrate transporter"/>
    <property type="match status" value="1"/>
</dbReference>
<gene>
    <name evidence="3" type="ORF">GCM10011506_26960</name>
</gene>
<dbReference type="Proteomes" id="UP000636010">
    <property type="component" value="Unassembled WGS sequence"/>
</dbReference>
<feature type="transmembrane region" description="Helical" evidence="1">
    <location>
        <begin position="397"/>
        <end position="416"/>
    </location>
</feature>